<dbReference type="KEGG" id="tnl:113498772"/>
<evidence type="ECO:0000256" key="4">
    <source>
        <dbReference type="ARBA" id="ARBA00022461"/>
    </source>
</evidence>
<evidence type="ECO:0000256" key="1">
    <source>
        <dbReference type="ARBA" id="ARBA00004141"/>
    </source>
</evidence>
<dbReference type="InterPro" id="IPR001873">
    <property type="entry name" value="ENaC"/>
</dbReference>
<name>A0A7E5W336_TRINI</name>
<evidence type="ECO:0000256" key="6">
    <source>
        <dbReference type="ARBA" id="ARBA00022989"/>
    </source>
</evidence>
<evidence type="ECO:0000256" key="8">
    <source>
        <dbReference type="ARBA" id="ARBA00023065"/>
    </source>
</evidence>
<comment type="subcellular location">
    <subcellularLocation>
        <location evidence="1">Membrane</location>
        <topology evidence="1">Multi-pass membrane protein</topology>
    </subcellularLocation>
</comment>
<keyword evidence="7" id="KW-0915">Sodium</keyword>
<dbReference type="GO" id="GO:0005886">
    <property type="term" value="C:plasma membrane"/>
    <property type="evidence" value="ECO:0007669"/>
    <property type="project" value="TreeGrafter"/>
</dbReference>
<protein>
    <submittedName>
        <fullName evidence="15">Sodium channel protein Nach-like</fullName>
    </submittedName>
</protein>
<feature type="transmembrane region" description="Helical" evidence="13">
    <location>
        <begin position="62"/>
        <end position="83"/>
    </location>
</feature>
<keyword evidence="8 12" id="KW-0406">Ion transport</keyword>
<keyword evidence="3 12" id="KW-0813">Transport</keyword>
<dbReference type="InParanoid" id="A0A7E5W336"/>
<evidence type="ECO:0000256" key="2">
    <source>
        <dbReference type="ARBA" id="ARBA00007193"/>
    </source>
</evidence>
<evidence type="ECO:0000256" key="12">
    <source>
        <dbReference type="RuleBase" id="RU000679"/>
    </source>
</evidence>
<evidence type="ECO:0000256" key="9">
    <source>
        <dbReference type="ARBA" id="ARBA00023136"/>
    </source>
</evidence>
<evidence type="ECO:0000256" key="13">
    <source>
        <dbReference type="SAM" id="Phobius"/>
    </source>
</evidence>
<dbReference type="GO" id="GO:0015280">
    <property type="term" value="F:ligand-gated sodium channel activity"/>
    <property type="evidence" value="ECO:0007669"/>
    <property type="project" value="TreeGrafter"/>
</dbReference>
<accession>A0A7E5W336</accession>
<dbReference type="Pfam" id="PF00858">
    <property type="entry name" value="ASC"/>
    <property type="match status" value="1"/>
</dbReference>
<dbReference type="PANTHER" id="PTHR11690">
    <property type="entry name" value="AMILORIDE-SENSITIVE SODIUM CHANNEL-RELATED"/>
    <property type="match status" value="1"/>
</dbReference>
<gene>
    <name evidence="15" type="primary">LOC113498772</name>
</gene>
<organism evidence="14 15">
    <name type="scientific">Trichoplusia ni</name>
    <name type="common">Cabbage looper</name>
    <dbReference type="NCBI Taxonomy" id="7111"/>
    <lineage>
        <taxon>Eukaryota</taxon>
        <taxon>Metazoa</taxon>
        <taxon>Ecdysozoa</taxon>
        <taxon>Arthropoda</taxon>
        <taxon>Hexapoda</taxon>
        <taxon>Insecta</taxon>
        <taxon>Pterygota</taxon>
        <taxon>Neoptera</taxon>
        <taxon>Endopterygota</taxon>
        <taxon>Lepidoptera</taxon>
        <taxon>Glossata</taxon>
        <taxon>Ditrysia</taxon>
        <taxon>Noctuoidea</taxon>
        <taxon>Noctuidae</taxon>
        <taxon>Plusiinae</taxon>
        <taxon>Trichoplusia</taxon>
    </lineage>
</organism>
<keyword evidence="11 12" id="KW-0407">Ion channel</keyword>
<comment type="similarity">
    <text evidence="2 12">Belongs to the amiloride-sensitive sodium channel (TC 1.A.6) family.</text>
</comment>
<keyword evidence="14" id="KW-1185">Reference proteome</keyword>
<evidence type="ECO:0000313" key="14">
    <source>
        <dbReference type="Proteomes" id="UP000322000"/>
    </source>
</evidence>
<evidence type="ECO:0000256" key="5">
    <source>
        <dbReference type="ARBA" id="ARBA00022692"/>
    </source>
</evidence>
<keyword evidence="10 12" id="KW-0739">Sodium transport</keyword>
<evidence type="ECO:0000256" key="11">
    <source>
        <dbReference type="ARBA" id="ARBA00023303"/>
    </source>
</evidence>
<keyword evidence="4 12" id="KW-0894">Sodium channel</keyword>
<evidence type="ECO:0000313" key="15">
    <source>
        <dbReference type="RefSeq" id="XP_026734716.1"/>
    </source>
</evidence>
<proteinExistence type="inferred from homology"/>
<dbReference type="OrthoDB" id="6436100at2759"/>
<keyword evidence="5 12" id="KW-0812">Transmembrane</keyword>
<keyword evidence="6 13" id="KW-1133">Transmembrane helix</keyword>
<dbReference type="Proteomes" id="UP000322000">
    <property type="component" value="Chromosome 11"/>
</dbReference>
<dbReference type="PANTHER" id="PTHR11690:SF288">
    <property type="entry name" value="AMILORIDE-SENSITIVE NA+ CHANNEL-RELATED"/>
    <property type="match status" value="1"/>
</dbReference>
<evidence type="ECO:0000256" key="7">
    <source>
        <dbReference type="ARBA" id="ARBA00023053"/>
    </source>
</evidence>
<keyword evidence="9 13" id="KW-0472">Membrane</keyword>
<dbReference type="AlphaFoldDB" id="A0A7E5W336"/>
<dbReference type="GeneID" id="113498772"/>
<reference evidence="15" key="1">
    <citation type="submission" date="2025-08" db="UniProtKB">
        <authorList>
            <consortium name="RefSeq"/>
        </authorList>
    </citation>
    <scope>IDENTIFICATION</scope>
</reference>
<evidence type="ECO:0000256" key="10">
    <source>
        <dbReference type="ARBA" id="ARBA00023201"/>
    </source>
</evidence>
<dbReference type="Gene3D" id="2.60.470.10">
    <property type="entry name" value="Acid-sensing ion channels like domains"/>
    <property type="match status" value="1"/>
</dbReference>
<evidence type="ECO:0000256" key="3">
    <source>
        <dbReference type="ARBA" id="ARBA00022448"/>
    </source>
</evidence>
<dbReference type="RefSeq" id="XP_026734716.1">
    <property type="nucleotide sequence ID" value="XM_026878915.1"/>
</dbReference>
<sequence length="423" mass="49386">MDFKSPWWVKYRNRRYKTKNYLTFEMILRRSFRETVREYLSCASIAGIREINNPNNTFLHRALRIVLLFASLVNIMYFLQYTWNSTLANPLVVTGESSTYPIKDIDFPAIAFCNINRISLKALKLHAAKMYPRLSKLNFSLAHLEFFYQNMGRLIDFSYDDTRLYAKLMDAFSLKEFSDMTVLAPNCEETLIKCQWAGKVVDCKNIFELRRTVLGHCCAFNYVLDYNAAVSLHATIAPVKRQTVPGVNNGLRVVMDAMIDDYAFPLTYRTGFEVLIFDPIHFADMTGGRVIQRMVQPNQEQFFQVESVKQIASPEVRKYPLSARKCLFRDENVKEFHNKYSYSACLVKCRIQSVQSLCKCIPYFMPTSYKNVPTCTLKNLRCLDKYRGEWRTPACHLFYLFYQLLTEINRISVIISLLTVDFC</sequence>